<keyword evidence="3" id="KW-1185">Reference proteome</keyword>
<feature type="chain" id="PRO_5016303666" evidence="1">
    <location>
        <begin position="20"/>
        <end position="105"/>
    </location>
</feature>
<evidence type="ECO:0000313" key="2">
    <source>
        <dbReference type="EMBL" id="PWZ03307.1"/>
    </source>
</evidence>
<reference evidence="2 3" key="1">
    <citation type="journal article" date="2018" name="Mol. Biol. Evol.">
        <title>Broad Genomic Sampling Reveals a Smut Pathogenic Ancestry of the Fungal Clade Ustilaginomycotina.</title>
        <authorList>
            <person name="Kijpornyongpan T."/>
            <person name="Mondo S.J."/>
            <person name="Barry K."/>
            <person name="Sandor L."/>
            <person name="Lee J."/>
            <person name="Lipzen A."/>
            <person name="Pangilinan J."/>
            <person name="LaButti K."/>
            <person name="Hainaut M."/>
            <person name="Henrissat B."/>
            <person name="Grigoriev I.V."/>
            <person name="Spatafora J.W."/>
            <person name="Aime M.C."/>
        </authorList>
    </citation>
    <scope>NUCLEOTIDE SEQUENCE [LARGE SCALE GENOMIC DNA]</scope>
    <source>
        <strain evidence="2 3">MCA 3645</strain>
    </source>
</reference>
<dbReference type="InParanoid" id="A0A317XYD5"/>
<sequence>MKSIRLLILALGYTASAEGYKLGLWTYHTSGQAVNMYCDIPSTDPTDYANLLAAFPTTQFTPGHQAGCDNFFTFVREFDDANSYEAKRPWFYQLCQANRGAPSTG</sequence>
<evidence type="ECO:0000256" key="1">
    <source>
        <dbReference type="SAM" id="SignalP"/>
    </source>
</evidence>
<proteinExistence type="predicted"/>
<dbReference type="Proteomes" id="UP000246740">
    <property type="component" value="Unassembled WGS sequence"/>
</dbReference>
<name>A0A317XYD5_9BASI</name>
<protein>
    <submittedName>
        <fullName evidence="2">Uncharacterized protein</fullName>
    </submittedName>
</protein>
<gene>
    <name evidence="2" type="ORF">BCV70DRAFT_204106</name>
</gene>
<organism evidence="2 3">
    <name type="scientific">Testicularia cyperi</name>
    <dbReference type="NCBI Taxonomy" id="1882483"/>
    <lineage>
        <taxon>Eukaryota</taxon>
        <taxon>Fungi</taxon>
        <taxon>Dikarya</taxon>
        <taxon>Basidiomycota</taxon>
        <taxon>Ustilaginomycotina</taxon>
        <taxon>Ustilaginomycetes</taxon>
        <taxon>Ustilaginales</taxon>
        <taxon>Anthracoideaceae</taxon>
        <taxon>Testicularia</taxon>
    </lineage>
</organism>
<keyword evidence="1" id="KW-0732">Signal</keyword>
<feature type="signal peptide" evidence="1">
    <location>
        <begin position="1"/>
        <end position="19"/>
    </location>
</feature>
<dbReference type="EMBL" id="KZ819188">
    <property type="protein sequence ID" value="PWZ03307.1"/>
    <property type="molecule type" value="Genomic_DNA"/>
</dbReference>
<evidence type="ECO:0000313" key="3">
    <source>
        <dbReference type="Proteomes" id="UP000246740"/>
    </source>
</evidence>
<accession>A0A317XYD5</accession>
<dbReference type="AlphaFoldDB" id="A0A317XYD5"/>